<sequence length="369" mass="42705">MMELTARLKDLAEKSRAIGPTLKTEEATKMALVMPLLSHLGYDVHDPREICPEFICDVGEKKKERVDYAIMQDGKPIILIECKQYGGCLDLAPGTQLERYFNTTFSHVAVLTDGNRYRFFTDLEARNRMDKVPYMEFTLESMDEGLIPEVFKLAKGRFDPATAMSAATDLKYTREFRKILEELFQEPDEEFVRFLVGKADEREKDAPRRRFTPGVIASFSPLVKRAMQRWINSKINERLKSAIQPDEEHPANAARAQEIAPAEELGDKIVTTDEEWQAFFLVKSILLGTVAPERIFIRDAQTYCSVFFDDNNRQPICRFWFNARQKYIGLFDKGDPNERPRQEDRIPIDTLDEILPLADRLRETAKRYL</sequence>
<comment type="caution">
    <text evidence="2">The sequence shown here is derived from an EMBL/GenBank/DDBJ whole genome shotgun (WGS) entry which is preliminary data.</text>
</comment>
<gene>
    <name evidence="2" type="ORF">IHV25_09445</name>
</gene>
<organism evidence="2 3">
    <name type="scientific">Phaeovibrio sulfidiphilus</name>
    <dbReference type="NCBI Taxonomy" id="1220600"/>
    <lineage>
        <taxon>Bacteria</taxon>
        <taxon>Pseudomonadati</taxon>
        <taxon>Pseudomonadota</taxon>
        <taxon>Alphaproteobacteria</taxon>
        <taxon>Rhodospirillales</taxon>
        <taxon>Rhodospirillaceae</taxon>
        <taxon>Phaeovibrio</taxon>
    </lineage>
</organism>
<feature type="domain" description="Type I restriction enzyme R protein N-terminal" evidence="1">
    <location>
        <begin position="25"/>
        <end position="121"/>
    </location>
</feature>
<reference evidence="2" key="1">
    <citation type="submission" date="2020-10" db="EMBL/GenBank/DDBJ databases">
        <title>Genome sequence of the unusual species of purple photosynthetic bacteria, Phaeovibrio sulfidiphilus DSM 23193, type strain.</title>
        <authorList>
            <person name="Kyndt J.A."/>
            <person name="Meyer T.E."/>
        </authorList>
    </citation>
    <scope>NUCLEOTIDE SEQUENCE</scope>
    <source>
        <strain evidence="2">DSM 23193</strain>
    </source>
</reference>
<name>A0A8J6YK15_9PROT</name>
<dbReference type="GO" id="GO:0003677">
    <property type="term" value="F:DNA binding"/>
    <property type="evidence" value="ECO:0007669"/>
    <property type="project" value="UniProtKB-KW"/>
</dbReference>
<evidence type="ECO:0000313" key="2">
    <source>
        <dbReference type="EMBL" id="MBE1237866.1"/>
    </source>
</evidence>
<proteinExistence type="predicted"/>
<dbReference type="Proteomes" id="UP000631034">
    <property type="component" value="Unassembled WGS sequence"/>
</dbReference>
<dbReference type="InterPro" id="IPR029464">
    <property type="entry name" value="HSDR_N"/>
</dbReference>
<evidence type="ECO:0000313" key="3">
    <source>
        <dbReference type="Proteomes" id="UP000631034"/>
    </source>
</evidence>
<dbReference type="AlphaFoldDB" id="A0A8J6YK15"/>
<evidence type="ECO:0000259" key="1">
    <source>
        <dbReference type="Pfam" id="PF13588"/>
    </source>
</evidence>
<accession>A0A8J6YK15</accession>
<dbReference type="EMBL" id="JACZHT010000008">
    <property type="protein sequence ID" value="MBE1237866.1"/>
    <property type="molecule type" value="Genomic_DNA"/>
</dbReference>
<dbReference type="RefSeq" id="WP_192534878.1">
    <property type="nucleotide sequence ID" value="NZ_JACZHT010000008.1"/>
</dbReference>
<dbReference type="InterPro" id="IPR017035">
    <property type="entry name" value="UCP035009_HsdR_All3000-type"/>
</dbReference>
<dbReference type="GO" id="GO:0009035">
    <property type="term" value="F:type I site-specific deoxyribonuclease activity"/>
    <property type="evidence" value="ECO:0007669"/>
    <property type="project" value="UniProtKB-EC"/>
</dbReference>
<keyword evidence="3" id="KW-1185">Reference proteome</keyword>
<dbReference type="GO" id="GO:0005524">
    <property type="term" value="F:ATP binding"/>
    <property type="evidence" value="ECO:0007669"/>
    <property type="project" value="UniProtKB-KW"/>
</dbReference>
<protein>
    <submittedName>
        <fullName evidence="2">Type I restriction enzyme HsdR N-terminal domain-containing protein</fullName>
    </submittedName>
</protein>
<dbReference type="GO" id="GO:0009307">
    <property type="term" value="P:DNA restriction-modification system"/>
    <property type="evidence" value="ECO:0007669"/>
    <property type="project" value="UniProtKB-KW"/>
</dbReference>
<dbReference type="Pfam" id="PF13588">
    <property type="entry name" value="HSDR_N_2"/>
    <property type="match status" value="1"/>
</dbReference>
<dbReference type="PIRSF" id="PIRSF035009">
    <property type="entry name" value="UCP035009_HSDR_N"/>
    <property type="match status" value="1"/>
</dbReference>